<keyword evidence="2" id="KW-1185">Reference proteome</keyword>
<dbReference type="AlphaFoldDB" id="A0AAW0JT85"/>
<sequence length="169" mass="19335">MLKKHNEVLAWKSVPYPSICFYPPYVCSSVPDEHPRVTPAQCSLESFPPFNTQKVCSPVNNQMLASQNMYPSKGRCVHVFNEQVPLISGLLLSILDVAPLNIVGRYTDDVYTSMSFRSFQVFFMLLQSYTCSKDYQHRPVKSSSDAPFEREPMFLLPSFPLILKLILKF</sequence>
<proteinExistence type="predicted"/>
<organism evidence="1 2">
    <name type="scientific">Quercus suber</name>
    <name type="common">Cork oak</name>
    <dbReference type="NCBI Taxonomy" id="58331"/>
    <lineage>
        <taxon>Eukaryota</taxon>
        <taxon>Viridiplantae</taxon>
        <taxon>Streptophyta</taxon>
        <taxon>Embryophyta</taxon>
        <taxon>Tracheophyta</taxon>
        <taxon>Spermatophyta</taxon>
        <taxon>Magnoliopsida</taxon>
        <taxon>eudicotyledons</taxon>
        <taxon>Gunneridae</taxon>
        <taxon>Pentapetalae</taxon>
        <taxon>rosids</taxon>
        <taxon>fabids</taxon>
        <taxon>Fagales</taxon>
        <taxon>Fagaceae</taxon>
        <taxon>Quercus</taxon>
    </lineage>
</organism>
<gene>
    <name evidence="1" type="ORF">CFP56_029414</name>
</gene>
<protein>
    <submittedName>
        <fullName evidence="1">Uncharacterized protein</fullName>
    </submittedName>
</protein>
<name>A0AAW0JT85_QUESU</name>
<evidence type="ECO:0000313" key="1">
    <source>
        <dbReference type="EMBL" id="KAK7829466.1"/>
    </source>
</evidence>
<dbReference type="EMBL" id="PKMF04000482">
    <property type="protein sequence ID" value="KAK7829466.1"/>
    <property type="molecule type" value="Genomic_DNA"/>
</dbReference>
<accession>A0AAW0JT85</accession>
<reference evidence="1 2" key="1">
    <citation type="journal article" date="2018" name="Sci. Data">
        <title>The draft genome sequence of cork oak.</title>
        <authorList>
            <person name="Ramos A.M."/>
            <person name="Usie A."/>
            <person name="Barbosa P."/>
            <person name="Barros P.M."/>
            <person name="Capote T."/>
            <person name="Chaves I."/>
            <person name="Simoes F."/>
            <person name="Abreu I."/>
            <person name="Carrasquinho I."/>
            <person name="Faro C."/>
            <person name="Guimaraes J.B."/>
            <person name="Mendonca D."/>
            <person name="Nobrega F."/>
            <person name="Rodrigues L."/>
            <person name="Saibo N.J.M."/>
            <person name="Varela M.C."/>
            <person name="Egas C."/>
            <person name="Matos J."/>
            <person name="Miguel C.M."/>
            <person name="Oliveira M.M."/>
            <person name="Ricardo C.P."/>
            <person name="Goncalves S."/>
        </authorList>
    </citation>
    <scope>NUCLEOTIDE SEQUENCE [LARGE SCALE GENOMIC DNA]</scope>
    <source>
        <strain evidence="2">cv. HL8</strain>
    </source>
</reference>
<evidence type="ECO:0000313" key="2">
    <source>
        <dbReference type="Proteomes" id="UP000237347"/>
    </source>
</evidence>
<dbReference type="Proteomes" id="UP000237347">
    <property type="component" value="Unassembled WGS sequence"/>
</dbReference>
<comment type="caution">
    <text evidence="1">The sequence shown here is derived from an EMBL/GenBank/DDBJ whole genome shotgun (WGS) entry which is preliminary data.</text>
</comment>